<evidence type="ECO:0000256" key="5">
    <source>
        <dbReference type="ARBA" id="ARBA00023136"/>
    </source>
</evidence>
<dbReference type="InterPro" id="IPR036942">
    <property type="entry name" value="Beta-barrel_TonB_sf"/>
</dbReference>
<keyword evidence="2 7" id="KW-0813">Transport</keyword>
<dbReference type="InterPro" id="IPR039426">
    <property type="entry name" value="TonB-dep_rcpt-like"/>
</dbReference>
<dbReference type="EMBL" id="AVCI01000009">
    <property type="protein sequence ID" value="KFN42556.1"/>
    <property type="molecule type" value="Genomic_DNA"/>
</dbReference>
<dbReference type="SUPFAM" id="SSF56935">
    <property type="entry name" value="Porins"/>
    <property type="match status" value="1"/>
</dbReference>
<keyword evidence="5 7" id="KW-0472">Membrane</keyword>
<gene>
    <name evidence="10" type="ORF">N789_13025</name>
</gene>
<feature type="chain" id="PRO_5001868998" description="TonB-dependent transporter Oar-like beta-barrel domain-containing protein" evidence="8">
    <location>
        <begin position="30"/>
        <end position="1010"/>
    </location>
</feature>
<dbReference type="Proteomes" id="UP000029385">
    <property type="component" value="Unassembled WGS sequence"/>
</dbReference>
<keyword evidence="6 7" id="KW-0998">Cell outer membrane</keyword>
<dbReference type="PROSITE" id="PS52016">
    <property type="entry name" value="TONB_DEPENDENT_REC_3"/>
    <property type="match status" value="1"/>
</dbReference>
<dbReference type="Pfam" id="PF25183">
    <property type="entry name" value="OMP_b-brl_4"/>
    <property type="match status" value="2"/>
</dbReference>
<evidence type="ECO:0000256" key="4">
    <source>
        <dbReference type="ARBA" id="ARBA00022692"/>
    </source>
</evidence>
<protein>
    <recommendedName>
        <fullName evidence="9">TonB-dependent transporter Oar-like beta-barrel domain-containing protein</fullName>
    </recommendedName>
</protein>
<keyword evidence="3 7" id="KW-1134">Transmembrane beta strand</keyword>
<evidence type="ECO:0000259" key="9">
    <source>
        <dbReference type="Pfam" id="PF25183"/>
    </source>
</evidence>
<name>A0A091AT85_9GAMM</name>
<organism evidence="10 11">
    <name type="scientific">Arenimonas oryziterrae DSM 21050 = YC6267</name>
    <dbReference type="NCBI Taxonomy" id="1121015"/>
    <lineage>
        <taxon>Bacteria</taxon>
        <taxon>Pseudomonadati</taxon>
        <taxon>Pseudomonadota</taxon>
        <taxon>Gammaproteobacteria</taxon>
        <taxon>Lysobacterales</taxon>
        <taxon>Lysobacteraceae</taxon>
        <taxon>Arenimonas</taxon>
    </lineage>
</organism>
<dbReference type="PANTHER" id="PTHR30069">
    <property type="entry name" value="TONB-DEPENDENT OUTER MEMBRANE RECEPTOR"/>
    <property type="match status" value="1"/>
</dbReference>
<dbReference type="PROSITE" id="PS51257">
    <property type="entry name" value="PROKAR_LIPOPROTEIN"/>
    <property type="match status" value="1"/>
</dbReference>
<evidence type="ECO:0000313" key="11">
    <source>
        <dbReference type="Proteomes" id="UP000029385"/>
    </source>
</evidence>
<dbReference type="Gene3D" id="2.40.170.20">
    <property type="entry name" value="TonB-dependent receptor, beta-barrel domain"/>
    <property type="match status" value="1"/>
</dbReference>
<dbReference type="InterPro" id="IPR057601">
    <property type="entry name" value="Oar-like_b-barrel"/>
</dbReference>
<accession>A0A091AT85</accession>
<evidence type="ECO:0000256" key="8">
    <source>
        <dbReference type="SAM" id="SignalP"/>
    </source>
</evidence>
<comment type="subcellular location">
    <subcellularLocation>
        <location evidence="1 7">Cell outer membrane</location>
        <topology evidence="1 7">Multi-pass membrane protein</topology>
    </subcellularLocation>
</comment>
<evidence type="ECO:0000256" key="2">
    <source>
        <dbReference type="ARBA" id="ARBA00022448"/>
    </source>
</evidence>
<dbReference type="OrthoDB" id="9768147at2"/>
<reference evidence="10 11" key="1">
    <citation type="submission" date="2013-09" db="EMBL/GenBank/DDBJ databases">
        <title>Genome sequencing of Arenimonas oryziterrae.</title>
        <authorList>
            <person name="Chen F."/>
            <person name="Wang G."/>
        </authorList>
    </citation>
    <scope>NUCLEOTIDE SEQUENCE [LARGE SCALE GENOMIC DNA]</scope>
    <source>
        <strain evidence="10 11">YC6267</strain>
    </source>
</reference>
<dbReference type="GO" id="GO:0044718">
    <property type="term" value="P:siderophore transmembrane transport"/>
    <property type="evidence" value="ECO:0007669"/>
    <property type="project" value="TreeGrafter"/>
</dbReference>
<dbReference type="InterPro" id="IPR037066">
    <property type="entry name" value="Plug_dom_sf"/>
</dbReference>
<sequence>MSKSIISKRLRLSTLAVALGACLAGTAMAQSNSTGSIAGVTDAGATVTIENPATGFRREITASADGSYRLGALPTGTYKVTTQGQTHEVNVTIGGTAQATDVAGVTVKGDGSINAIDVYSVESTTILTAEQVARIPVGRNITNVALLAPGTVRGDAAFGNLASFGGSSVAENAYFVNGFNITNSFRNLNFGQVPYEAIAEQQIKTGGYGAEFGRSTGGVINLVTRRGSNEFHAGGNLFITPSSLTGRNPNVYSAGGIDVQPDPTVLRQPTLLADNSRNRPGTQTTASVWASGALIRDRLFAYALLQYGRTTGTETYGGVASSNNNSADARTPNWLLKMDWNISDSHLLELTGFSDTNKTESDVFTTQPDTLGIGRGARLGTIYNDVGGKVFSLKYTGYLSDNFTLSALVGNGESRRSNFGITANGIRQEYLGNVGGPIGGCPVITDIRTGAALGNAIPNCSFIGLLGSTRSKDERNQTRLDAEWQLGDHLLRFGYDADTFESFDAQSLEGGAAWQYENPLTAGPLAGMNRVRKRVFQTGAGVEVDSKAFYIEDKWQVTANFLAYVGLRWDSFENKNGDGQAFVKIDNQFGPRLGLSWDVNGDGRFKIFGNAGRYALPLTATVAVRGASKSLFSEEYYTYTGVDPTTGAPIGAVNVGNPNCGGCPTRYLNNEFGLAKDPRGIASENLEPMYQDEYILGFQTQITDHLSGGVRGIYRNLKRAIDDQCDVRPIFEYAMDHGLAFDPINPRFAFCHLYNPGSDGIFNVDVDNDGTFERIVIPAAVLGPKARRTYKAVEFFAEGQWQDFFFQGSYTWAKSSGNTEGGIKSDIGQQDTGTTQDFDYPELMIGADGDLPNDRRHTLKLYGNYEINPQWSIGASVLVQSGRPINCFGYLGGTNTSIYGNSYFSCDNLRTQSTADGDGDNGATVRGRGRSGRTPWSRSLDLNIAYRPAFAEGRLTFKADVFNLLNEHAVTSVSEFGENSAGESQFSTTYKAPTNFQAARSFRFMVQYDF</sequence>
<dbReference type="GO" id="GO:0009279">
    <property type="term" value="C:cell outer membrane"/>
    <property type="evidence" value="ECO:0007669"/>
    <property type="project" value="UniProtKB-SubCell"/>
</dbReference>
<dbReference type="PANTHER" id="PTHR30069:SF46">
    <property type="entry name" value="OAR PROTEIN"/>
    <property type="match status" value="1"/>
</dbReference>
<feature type="domain" description="TonB-dependent transporter Oar-like beta-barrel" evidence="9">
    <location>
        <begin position="302"/>
        <end position="573"/>
    </location>
</feature>
<evidence type="ECO:0000313" key="10">
    <source>
        <dbReference type="EMBL" id="KFN42556.1"/>
    </source>
</evidence>
<dbReference type="Gene3D" id="2.170.130.10">
    <property type="entry name" value="TonB-dependent receptor, plug domain"/>
    <property type="match status" value="1"/>
</dbReference>
<comment type="similarity">
    <text evidence="7">Belongs to the TonB-dependent receptor family.</text>
</comment>
<dbReference type="GO" id="GO:0015344">
    <property type="term" value="F:siderophore uptake transmembrane transporter activity"/>
    <property type="evidence" value="ECO:0007669"/>
    <property type="project" value="TreeGrafter"/>
</dbReference>
<dbReference type="RefSeq" id="WP_022970252.1">
    <property type="nucleotide sequence ID" value="NZ_ATVD01000006.1"/>
</dbReference>
<feature type="signal peptide" evidence="8">
    <location>
        <begin position="1"/>
        <end position="29"/>
    </location>
</feature>
<dbReference type="STRING" id="1121015.GCA_000420545_02647"/>
<keyword evidence="4 7" id="KW-0812">Transmembrane</keyword>
<dbReference type="AlphaFoldDB" id="A0A091AT85"/>
<comment type="caution">
    <text evidence="10">The sequence shown here is derived from an EMBL/GenBank/DDBJ whole genome shotgun (WGS) entry which is preliminary data.</text>
</comment>
<dbReference type="PATRIC" id="fig|1121015.4.peg.2075"/>
<evidence type="ECO:0000256" key="3">
    <source>
        <dbReference type="ARBA" id="ARBA00022452"/>
    </source>
</evidence>
<dbReference type="eggNOG" id="COG4771">
    <property type="taxonomic scope" value="Bacteria"/>
</dbReference>
<evidence type="ECO:0000256" key="7">
    <source>
        <dbReference type="PROSITE-ProRule" id="PRU01360"/>
    </source>
</evidence>
<proteinExistence type="inferred from homology"/>
<keyword evidence="8" id="KW-0732">Signal</keyword>
<evidence type="ECO:0000256" key="1">
    <source>
        <dbReference type="ARBA" id="ARBA00004571"/>
    </source>
</evidence>
<keyword evidence="11" id="KW-1185">Reference proteome</keyword>
<dbReference type="SUPFAM" id="SSF49478">
    <property type="entry name" value="Cna protein B-type domain"/>
    <property type="match status" value="1"/>
</dbReference>
<evidence type="ECO:0000256" key="6">
    <source>
        <dbReference type="ARBA" id="ARBA00023237"/>
    </source>
</evidence>
<feature type="domain" description="TonB-dependent transporter Oar-like beta-barrel" evidence="9">
    <location>
        <begin position="577"/>
        <end position="988"/>
    </location>
</feature>